<organism evidence="3 4">
    <name type="scientific">Tautonia plasticadhaerens</name>
    <dbReference type="NCBI Taxonomy" id="2527974"/>
    <lineage>
        <taxon>Bacteria</taxon>
        <taxon>Pseudomonadati</taxon>
        <taxon>Planctomycetota</taxon>
        <taxon>Planctomycetia</taxon>
        <taxon>Isosphaerales</taxon>
        <taxon>Isosphaeraceae</taxon>
        <taxon>Tautonia</taxon>
    </lineage>
</organism>
<dbReference type="Pfam" id="PF07589">
    <property type="entry name" value="PEP-CTERM"/>
    <property type="match status" value="1"/>
</dbReference>
<feature type="chain" id="PRO_5021819585" description="Ice-binding protein C-terminal domain-containing protein" evidence="1">
    <location>
        <begin position="33"/>
        <end position="243"/>
    </location>
</feature>
<protein>
    <recommendedName>
        <fullName evidence="2">Ice-binding protein C-terminal domain-containing protein</fullName>
    </recommendedName>
</protein>
<dbReference type="InterPro" id="IPR013424">
    <property type="entry name" value="Ice-binding_C"/>
</dbReference>
<dbReference type="RefSeq" id="WP_145270510.1">
    <property type="nucleotide sequence ID" value="NZ_CP036426.1"/>
</dbReference>
<dbReference type="Proteomes" id="UP000317835">
    <property type="component" value="Chromosome"/>
</dbReference>
<accession>A0A518H2S9</accession>
<dbReference type="EMBL" id="CP036426">
    <property type="protein sequence ID" value="QDV35127.1"/>
    <property type="molecule type" value="Genomic_DNA"/>
</dbReference>
<feature type="domain" description="Ice-binding protein C-terminal" evidence="2">
    <location>
        <begin position="208"/>
        <end position="231"/>
    </location>
</feature>
<dbReference type="KEGG" id="tpla:ElP_30290"/>
<evidence type="ECO:0000313" key="4">
    <source>
        <dbReference type="Proteomes" id="UP000317835"/>
    </source>
</evidence>
<dbReference type="AlphaFoldDB" id="A0A518H2S9"/>
<sequence length="243" mass="25081" precursor="true">MSLSLRTPRTRRGLPLALALALLGLASTPSSASVLTFDDIALGPDGTANVFGLYEDPGSGFFLAGDFQARGAGATSSLTPETSEGSGMITTSLAPFGPGLVTLTHEDGLPFELVSIDLAREFQFNDPSAGVSFPEVTFTGILAGGGTVSQTFSVDQEGFFFRTFAFSGAFTGLAAVTWEQPAFGVPDPNNPGRILGLHQFDRIAVNVVPEPSSMGMVVLGALGVAAGLTRRRRPALAPARASG</sequence>
<proteinExistence type="predicted"/>
<evidence type="ECO:0000259" key="2">
    <source>
        <dbReference type="Pfam" id="PF07589"/>
    </source>
</evidence>
<evidence type="ECO:0000256" key="1">
    <source>
        <dbReference type="SAM" id="SignalP"/>
    </source>
</evidence>
<name>A0A518H2S9_9BACT</name>
<feature type="signal peptide" evidence="1">
    <location>
        <begin position="1"/>
        <end position="32"/>
    </location>
</feature>
<keyword evidence="1" id="KW-0732">Signal</keyword>
<dbReference type="OrthoDB" id="9875748at2"/>
<keyword evidence="4" id="KW-1185">Reference proteome</keyword>
<evidence type="ECO:0000313" key="3">
    <source>
        <dbReference type="EMBL" id="QDV35127.1"/>
    </source>
</evidence>
<gene>
    <name evidence="3" type="ORF">ElP_30290</name>
</gene>
<reference evidence="3 4" key="1">
    <citation type="submission" date="2019-02" db="EMBL/GenBank/DDBJ databases">
        <title>Deep-cultivation of Planctomycetes and their phenomic and genomic characterization uncovers novel biology.</title>
        <authorList>
            <person name="Wiegand S."/>
            <person name="Jogler M."/>
            <person name="Boedeker C."/>
            <person name="Pinto D."/>
            <person name="Vollmers J."/>
            <person name="Rivas-Marin E."/>
            <person name="Kohn T."/>
            <person name="Peeters S.H."/>
            <person name="Heuer A."/>
            <person name="Rast P."/>
            <person name="Oberbeckmann S."/>
            <person name="Bunk B."/>
            <person name="Jeske O."/>
            <person name="Meyerdierks A."/>
            <person name="Storesund J.E."/>
            <person name="Kallscheuer N."/>
            <person name="Luecker S."/>
            <person name="Lage O.M."/>
            <person name="Pohl T."/>
            <person name="Merkel B.J."/>
            <person name="Hornburger P."/>
            <person name="Mueller R.-W."/>
            <person name="Bruemmer F."/>
            <person name="Labrenz M."/>
            <person name="Spormann A.M."/>
            <person name="Op den Camp H."/>
            <person name="Overmann J."/>
            <person name="Amann R."/>
            <person name="Jetten M.S.M."/>
            <person name="Mascher T."/>
            <person name="Medema M.H."/>
            <person name="Devos D.P."/>
            <person name="Kaster A.-K."/>
            <person name="Ovreas L."/>
            <person name="Rohde M."/>
            <person name="Galperin M.Y."/>
            <person name="Jogler C."/>
        </authorList>
    </citation>
    <scope>NUCLEOTIDE SEQUENCE [LARGE SCALE GENOMIC DNA]</scope>
    <source>
        <strain evidence="3 4">ElP</strain>
    </source>
</reference>
<dbReference type="NCBIfam" id="TIGR02595">
    <property type="entry name" value="PEP_CTERM"/>
    <property type="match status" value="1"/>
</dbReference>